<proteinExistence type="predicted"/>
<comment type="caution">
    <text evidence="1">The sequence shown here is derived from an EMBL/GenBank/DDBJ whole genome shotgun (WGS) entry which is preliminary data.</text>
</comment>
<evidence type="ECO:0000313" key="2">
    <source>
        <dbReference type="Proteomes" id="UP000724584"/>
    </source>
</evidence>
<protein>
    <submittedName>
        <fullName evidence="1">Uncharacterized protein</fullName>
    </submittedName>
</protein>
<organism evidence="1 2">
    <name type="scientific">Chaetomium tenue</name>
    <dbReference type="NCBI Taxonomy" id="1854479"/>
    <lineage>
        <taxon>Eukaryota</taxon>
        <taxon>Fungi</taxon>
        <taxon>Dikarya</taxon>
        <taxon>Ascomycota</taxon>
        <taxon>Pezizomycotina</taxon>
        <taxon>Sordariomycetes</taxon>
        <taxon>Sordariomycetidae</taxon>
        <taxon>Sordariales</taxon>
        <taxon>Chaetomiaceae</taxon>
        <taxon>Chaetomium</taxon>
    </lineage>
</organism>
<dbReference type="EMBL" id="JAGIZQ010000006">
    <property type="protein sequence ID" value="KAH6622821.1"/>
    <property type="molecule type" value="Genomic_DNA"/>
</dbReference>
<name>A0ACB7P2E3_9PEZI</name>
<accession>A0ACB7P2E3</accession>
<keyword evidence="2" id="KW-1185">Reference proteome</keyword>
<sequence length="190" mass="20698">MYRTNSQPPGCEGPHPQVQAKACLSSPRWARLRAFIRSTSAAARCLTPFPFSSSAISLGALHLLPLPSTGPPHWAVHGVSVHEGFLFYFAYCILHQSPLLVVSLCLAYITSASRPRPCLSLVYTSFTNLVSSDSTCLESFQPPVFPIALSTSFGFCKFHISPSSHFFLVLPIIFQRPQLSILGGTPMSLS</sequence>
<dbReference type="Proteomes" id="UP000724584">
    <property type="component" value="Unassembled WGS sequence"/>
</dbReference>
<gene>
    <name evidence="1" type="ORF">F5144DRAFT_341007</name>
</gene>
<evidence type="ECO:0000313" key="1">
    <source>
        <dbReference type="EMBL" id="KAH6622821.1"/>
    </source>
</evidence>
<reference evidence="1 2" key="1">
    <citation type="journal article" date="2021" name="Nat. Commun.">
        <title>Genetic determinants of endophytism in the Arabidopsis root mycobiome.</title>
        <authorList>
            <person name="Mesny F."/>
            <person name="Miyauchi S."/>
            <person name="Thiergart T."/>
            <person name="Pickel B."/>
            <person name="Atanasova L."/>
            <person name="Karlsson M."/>
            <person name="Huettel B."/>
            <person name="Barry K.W."/>
            <person name="Haridas S."/>
            <person name="Chen C."/>
            <person name="Bauer D."/>
            <person name="Andreopoulos W."/>
            <person name="Pangilinan J."/>
            <person name="LaButti K."/>
            <person name="Riley R."/>
            <person name="Lipzen A."/>
            <person name="Clum A."/>
            <person name="Drula E."/>
            <person name="Henrissat B."/>
            <person name="Kohler A."/>
            <person name="Grigoriev I.V."/>
            <person name="Martin F.M."/>
            <person name="Hacquard S."/>
        </authorList>
    </citation>
    <scope>NUCLEOTIDE SEQUENCE [LARGE SCALE GENOMIC DNA]</scope>
    <source>
        <strain evidence="1 2">MPI-SDFR-AT-0079</strain>
    </source>
</reference>